<feature type="chain" id="PRO_5043809737" evidence="2">
    <location>
        <begin position="31"/>
        <end position="76"/>
    </location>
</feature>
<accession>A0AAV7VIT9</accession>
<feature type="signal peptide" evidence="2">
    <location>
        <begin position="1"/>
        <end position="30"/>
    </location>
</feature>
<evidence type="ECO:0000313" key="3">
    <source>
        <dbReference type="EMBL" id="KAJ1200102.1"/>
    </source>
</evidence>
<reference evidence="3" key="1">
    <citation type="journal article" date="2022" name="bioRxiv">
        <title>Sequencing and chromosome-scale assembly of the giantPleurodeles waltlgenome.</title>
        <authorList>
            <person name="Brown T."/>
            <person name="Elewa A."/>
            <person name="Iarovenko S."/>
            <person name="Subramanian E."/>
            <person name="Araus A.J."/>
            <person name="Petzold A."/>
            <person name="Susuki M."/>
            <person name="Suzuki K.-i.T."/>
            <person name="Hayashi T."/>
            <person name="Toyoda A."/>
            <person name="Oliveira C."/>
            <person name="Osipova E."/>
            <person name="Leigh N.D."/>
            <person name="Simon A."/>
            <person name="Yun M.H."/>
        </authorList>
    </citation>
    <scope>NUCLEOTIDE SEQUENCE</scope>
    <source>
        <strain evidence="3">20211129_DDA</strain>
        <tissue evidence="3">Liver</tissue>
    </source>
</reference>
<dbReference type="AlphaFoldDB" id="A0AAV7VIT9"/>
<feature type="region of interest" description="Disordered" evidence="1">
    <location>
        <begin position="31"/>
        <end position="51"/>
    </location>
</feature>
<keyword evidence="2" id="KW-0732">Signal</keyword>
<name>A0AAV7VIT9_PLEWA</name>
<gene>
    <name evidence="3" type="ORF">NDU88_003930</name>
</gene>
<evidence type="ECO:0000256" key="1">
    <source>
        <dbReference type="SAM" id="MobiDB-lite"/>
    </source>
</evidence>
<evidence type="ECO:0000256" key="2">
    <source>
        <dbReference type="SAM" id="SignalP"/>
    </source>
</evidence>
<evidence type="ECO:0000313" key="4">
    <source>
        <dbReference type="Proteomes" id="UP001066276"/>
    </source>
</evidence>
<dbReference type="EMBL" id="JANPWB010000003">
    <property type="protein sequence ID" value="KAJ1200102.1"/>
    <property type="molecule type" value="Genomic_DNA"/>
</dbReference>
<proteinExistence type="predicted"/>
<protein>
    <submittedName>
        <fullName evidence="3">Uncharacterized protein</fullName>
    </submittedName>
</protein>
<organism evidence="3 4">
    <name type="scientific">Pleurodeles waltl</name>
    <name type="common">Iberian ribbed newt</name>
    <dbReference type="NCBI Taxonomy" id="8319"/>
    <lineage>
        <taxon>Eukaryota</taxon>
        <taxon>Metazoa</taxon>
        <taxon>Chordata</taxon>
        <taxon>Craniata</taxon>
        <taxon>Vertebrata</taxon>
        <taxon>Euteleostomi</taxon>
        <taxon>Amphibia</taxon>
        <taxon>Batrachia</taxon>
        <taxon>Caudata</taxon>
        <taxon>Salamandroidea</taxon>
        <taxon>Salamandridae</taxon>
        <taxon>Pleurodelinae</taxon>
        <taxon>Pleurodeles</taxon>
    </lineage>
</organism>
<dbReference type="Proteomes" id="UP001066276">
    <property type="component" value="Chromosome 2_1"/>
</dbReference>
<sequence length="76" mass="8066">MRFHELHCPGLTKSIVTLAYCLLEAPACRGASVDGGRTEKETRGSLVGARGRRCRATRGPARAACAARRAGPRSEA</sequence>
<comment type="caution">
    <text evidence="3">The sequence shown here is derived from an EMBL/GenBank/DDBJ whole genome shotgun (WGS) entry which is preliminary data.</text>
</comment>
<keyword evidence="4" id="KW-1185">Reference proteome</keyword>